<reference evidence="2 3" key="1">
    <citation type="journal article" date="2018" name="Front. Plant Sci.">
        <title>Red Clover (Trifolium pratense) and Zigzag Clover (T. medium) - A Picture of Genomic Similarities and Differences.</title>
        <authorList>
            <person name="Dluhosova J."/>
            <person name="Istvanek J."/>
            <person name="Nedelnik J."/>
            <person name="Repkova J."/>
        </authorList>
    </citation>
    <scope>NUCLEOTIDE SEQUENCE [LARGE SCALE GENOMIC DNA]</scope>
    <source>
        <strain evidence="3">cv. 10/8</strain>
        <tissue evidence="2">Leaf</tissue>
    </source>
</reference>
<name>A0A392RJM5_9FABA</name>
<protein>
    <submittedName>
        <fullName evidence="2">Uncharacterized protein</fullName>
    </submittedName>
</protein>
<accession>A0A392RJM5</accession>
<feature type="region of interest" description="Disordered" evidence="1">
    <location>
        <begin position="1"/>
        <end position="20"/>
    </location>
</feature>
<proteinExistence type="predicted"/>
<feature type="non-terminal residue" evidence="2">
    <location>
        <position position="1"/>
    </location>
</feature>
<evidence type="ECO:0000256" key="1">
    <source>
        <dbReference type="SAM" id="MobiDB-lite"/>
    </source>
</evidence>
<sequence>SASESGLQYPPAEGIADSRKGVGPELCTPILQPSVVEKTEVTPHLSIMPCDSCARPSPSRSLKTDGAGGSVVEPDAAVADPEEVEVVLLLPMLPVDLFVLS</sequence>
<organism evidence="2 3">
    <name type="scientific">Trifolium medium</name>
    <dbReference type="NCBI Taxonomy" id="97028"/>
    <lineage>
        <taxon>Eukaryota</taxon>
        <taxon>Viridiplantae</taxon>
        <taxon>Streptophyta</taxon>
        <taxon>Embryophyta</taxon>
        <taxon>Tracheophyta</taxon>
        <taxon>Spermatophyta</taxon>
        <taxon>Magnoliopsida</taxon>
        <taxon>eudicotyledons</taxon>
        <taxon>Gunneridae</taxon>
        <taxon>Pentapetalae</taxon>
        <taxon>rosids</taxon>
        <taxon>fabids</taxon>
        <taxon>Fabales</taxon>
        <taxon>Fabaceae</taxon>
        <taxon>Papilionoideae</taxon>
        <taxon>50 kb inversion clade</taxon>
        <taxon>NPAAA clade</taxon>
        <taxon>Hologalegina</taxon>
        <taxon>IRL clade</taxon>
        <taxon>Trifolieae</taxon>
        <taxon>Trifolium</taxon>
    </lineage>
</organism>
<evidence type="ECO:0000313" key="3">
    <source>
        <dbReference type="Proteomes" id="UP000265520"/>
    </source>
</evidence>
<comment type="caution">
    <text evidence="2">The sequence shown here is derived from an EMBL/GenBank/DDBJ whole genome shotgun (WGS) entry which is preliminary data.</text>
</comment>
<keyword evidence="3" id="KW-1185">Reference proteome</keyword>
<dbReference type="AlphaFoldDB" id="A0A392RJM5"/>
<evidence type="ECO:0000313" key="2">
    <source>
        <dbReference type="EMBL" id="MCI36449.1"/>
    </source>
</evidence>
<dbReference type="EMBL" id="LXQA010233967">
    <property type="protein sequence ID" value="MCI36449.1"/>
    <property type="molecule type" value="Genomic_DNA"/>
</dbReference>
<dbReference type="Proteomes" id="UP000265520">
    <property type="component" value="Unassembled WGS sequence"/>
</dbReference>